<evidence type="ECO:0000313" key="2">
    <source>
        <dbReference type="Proteomes" id="UP000268033"/>
    </source>
</evidence>
<dbReference type="EMBL" id="RJUL01000007">
    <property type="protein sequence ID" value="ROQ24268.1"/>
    <property type="molecule type" value="Genomic_DNA"/>
</dbReference>
<dbReference type="GO" id="GO:0032259">
    <property type="term" value="P:methylation"/>
    <property type="evidence" value="ECO:0007669"/>
    <property type="project" value="UniProtKB-KW"/>
</dbReference>
<sequence>MHSCPLCQSPVTDFHSDAKRRYFRCGDCALVSADPASHLDAAGEKALYDIHDNQPDDPGYRRFLSRLVSPLLAKVAVGSGGLDFGCGPGPALAAMLREAGMTMALYDPFYANHPEPLTRQYDFVTCTEVVEHFNHPAQSWETLAGLVKPGGWLGVMTKLVINQQRFANWHYKNDPTHVSFHSEATFAWLAKRFGFTWQRVDNDVLLLQKR</sequence>
<dbReference type="STRING" id="584787.GCA_001247655_00656"/>
<organism evidence="1 2">
    <name type="scientific">Gallaecimonas pentaromativorans</name>
    <dbReference type="NCBI Taxonomy" id="584787"/>
    <lineage>
        <taxon>Bacteria</taxon>
        <taxon>Pseudomonadati</taxon>
        <taxon>Pseudomonadota</taxon>
        <taxon>Gammaproteobacteria</taxon>
        <taxon>Enterobacterales</taxon>
        <taxon>Gallaecimonadaceae</taxon>
        <taxon>Gallaecimonas</taxon>
    </lineage>
</organism>
<name>A0A3N1P957_9GAMM</name>
<dbReference type="Pfam" id="PF13489">
    <property type="entry name" value="Methyltransf_23"/>
    <property type="match status" value="1"/>
</dbReference>
<dbReference type="OrthoDB" id="9791944at2"/>
<dbReference type="RefSeq" id="WP_050659568.1">
    <property type="nucleotide sequence ID" value="NZ_JBLXEP010000010.1"/>
</dbReference>
<gene>
    <name evidence="1" type="ORF">EDC28_107150</name>
</gene>
<evidence type="ECO:0000313" key="1">
    <source>
        <dbReference type="EMBL" id="ROQ24268.1"/>
    </source>
</evidence>
<dbReference type="Proteomes" id="UP000268033">
    <property type="component" value="Unassembled WGS sequence"/>
</dbReference>
<keyword evidence="2" id="KW-1185">Reference proteome</keyword>
<dbReference type="SUPFAM" id="SSF53335">
    <property type="entry name" value="S-adenosyl-L-methionine-dependent methyltransferases"/>
    <property type="match status" value="1"/>
</dbReference>
<proteinExistence type="predicted"/>
<dbReference type="Gene3D" id="3.40.50.150">
    <property type="entry name" value="Vaccinia Virus protein VP39"/>
    <property type="match status" value="1"/>
</dbReference>
<comment type="caution">
    <text evidence="1">The sequence shown here is derived from an EMBL/GenBank/DDBJ whole genome shotgun (WGS) entry which is preliminary data.</text>
</comment>
<dbReference type="GO" id="GO:0008168">
    <property type="term" value="F:methyltransferase activity"/>
    <property type="evidence" value="ECO:0007669"/>
    <property type="project" value="UniProtKB-KW"/>
</dbReference>
<keyword evidence="1" id="KW-0489">Methyltransferase</keyword>
<accession>A0A3N1P957</accession>
<dbReference type="InterPro" id="IPR029063">
    <property type="entry name" value="SAM-dependent_MTases_sf"/>
</dbReference>
<protein>
    <submittedName>
        <fullName evidence="1">Methyltransferase family protein</fullName>
    </submittedName>
</protein>
<keyword evidence="1" id="KW-0808">Transferase</keyword>
<reference evidence="1 2" key="1">
    <citation type="submission" date="2018-11" db="EMBL/GenBank/DDBJ databases">
        <title>Genomic Encyclopedia of Type Strains, Phase IV (KMG-IV): sequencing the most valuable type-strain genomes for metagenomic binning, comparative biology and taxonomic classification.</title>
        <authorList>
            <person name="Goeker M."/>
        </authorList>
    </citation>
    <scope>NUCLEOTIDE SEQUENCE [LARGE SCALE GENOMIC DNA]</scope>
    <source>
        <strain evidence="1 2">DSM 21945</strain>
    </source>
</reference>
<dbReference type="AlphaFoldDB" id="A0A3N1P957"/>